<dbReference type="EMBL" id="JAFEMC010000001">
    <property type="protein sequence ID" value="MBM6575115.1"/>
    <property type="molecule type" value="Genomic_DNA"/>
</dbReference>
<reference evidence="2 3" key="1">
    <citation type="submission" date="2020-12" db="EMBL/GenBank/DDBJ databases">
        <title>Sphingomonas sp.</title>
        <authorList>
            <person name="Kim M.K."/>
        </authorList>
    </citation>
    <scope>NUCLEOTIDE SEQUENCE [LARGE SCALE GENOMIC DNA]</scope>
    <source>
        <strain evidence="2 3">BT552</strain>
    </source>
</reference>
<comment type="caution">
    <text evidence="2">The sequence shown here is derived from an EMBL/GenBank/DDBJ whole genome shotgun (WGS) entry which is preliminary data.</text>
</comment>
<sequence length="79" mass="8450">MTCAAEGSAYRIIAFGRDDRDRSEDEMTSVANVRGGRATTPLVLGAIVAGGAIGWAYWARREPALAERTRRRLAEGGPA</sequence>
<dbReference type="Proteomes" id="UP000763641">
    <property type="component" value="Unassembled WGS sequence"/>
</dbReference>
<keyword evidence="1" id="KW-0812">Transmembrane</keyword>
<keyword evidence="1" id="KW-0472">Membrane</keyword>
<organism evidence="2 3">
    <name type="scientific">Sphingomonas longa</name>
    <dbReference type="NCBI Taxonomy" id="2778730"/>
    <lineage>
        <taxon>Bacteria</taxon>
        <taxon>Pseudomonadati</taxon>
        <taxon>Pseudomonadota</taxon>
        <taxon>Alphaproteobacteria</taxon>
        <taxon>Sphingomonadales</taxon>
        <taxon>Sphingomonadaceae</taxon>
        <taxon>Sphingomonas</taxon>
    </lineage>
</organism>
<proteinExistence type="predicted"/>
<accession>A0ABS2D2I3</accession>
<dbReference type="RefSeq" id="WP_204193702.1">
    <property type="nucleotide sequence ID" value="NZ_JAFEMC010000001.1"/>
</dbReference>
<evidence type="ECO:0000313" key="3">
    <source>
        <dbReference type="Proteomes" id="UP000763641"/>
    </source>
</evidence>
<keyword evidence="3" id="KW-1185">Reference proteome</keyword>
<keyword evidence="1" id="KW-1133">Transmembrane helix</keyword>
<feature type="transmembrane region" description="Helical" evidence="1">
    <location>
        <begin position="38"/>
        <end position="58"/>
    </location>
</feature>
<evidence type="ECO:0000256" key="1">
    <source>
        <dbReference type="SAM" id="Phobius"/>
    </source>
</evidence>
<name>A0ABS2D2I3_9SPHN</name>
<protein>
    <submittedName>
        <fullName evidence="2">Uncharacterized protein</fullName>
    </submittedName>
</protein>
<evidence type="ECO:0000313" key="2">
    <source>
        <dbReference type="EMBL" id="MBM6575115.1"/>
    </source>
</evidence>
<gene>
    <name evidence="2" type="ORF">ILT43_01925</name>
</gene>